<dbReference type="PANTHER" id="PTHR37162">
    <property type="entry name" value="HAT FAMILY DIMERISATION DOMAINCONTAINING PROTEIN-RELATED"/>
    <property type="match status" value="1"/>
</dbReference>
<comment type="caution">
    <text evidence="2">The sequence shown here is derived from an EMBL/GenBank/DDBJ whole genome shotgun (WGS) entry which is preliminary data.</text>
</comment>
<dbReference type="Proteomes" id="UP000663870">
    <property type="component" value="Unassembled WGS sequence"/>
</dbReference>
<accession>A0A814PQR6</accession>
<dbReference type="InterPro" id="IPR012337">
    <property type="entry name" value="RNaseH-like_sf"/>
</dbReference>
<dbReference type="AlphaFoldDB" id="A0A814PQR6"/>
<dbReference type="EMBL" id="CAJNOL010000541">
    <property type="protein sequence ID" value="CAF1109267.1"/>
    <property type="molecule type" value="Genomic_DNA"/>
</dbReference>
<dbReference type="Proteomes" id="UP000663854">
    <property type="component" value="Unassembled WGS sequence"/>
</dbReference>
<evidence type="ECO:0000313" key="2">
    <source>
        <dbReference type="EMBL" id="CAF1109267.1"/>
    </source>
</evidence>
<dbReference type="EMBL" id="CAJNOH010000346">
    <property type="protein sequence ID" value="CAF1008317.1"/>
    <property type="molecule type" value="Genomic_DNA"/>
</dbReference>
<keyword evidence="3" id="KW-1185">Reference proteome</keyword>
<dbReference type="SUPFAM" id="SSF53098">
    <property type="entry name" value="Ribonuclease H-like"/>
    <property type="match status" value="1"/>
</dbReference>
<reference evidence="2" key="1">
    <citation type="submission" date="2021-02" db="EMBL/GenBank/DDBJ databases">
        <authorList>
            <person name="Nowell W R."/>
        </authorList>
    </citation>
    <scope>NUCLEOTIDE SEQUENCE</scope>
</reference>
<sequence>MSSTREEEDEIIVVSNALKEDHLPESSRSSEPVKNIDSASCKNNSKFTTTSSSSINVTKRYISKFKKEWLSNPKYSSFLKECKNDRTKVLCCICNVQFSIQNSGVTDINTHMKTKKHQDCVKSTEANKSKTIDASFSTTTNELNRLSAAEGALVFHGVKHSHSYLSQSCTINMTKKCFPDSSIAKNITCDKTKAREIACNVLAPVFTNTIIQDLKNVSYFSISYDASTKGNAKMLPIVAQYFSTFGINHGIIEFIQQQHETANKLFFNIKYVLESNELKLEQLSSIGSDNTNVNIGQHHSVFVLFNQLVPGLIQGNCYCHICHNSVKHGNDHLLFDIESAMLKIYAHFSRSSVRLEELSNYFDFIEQEQKVILQHIRLRWLSLLQSIERLIIVYPVIKSYFLNIAHGQCPKLLLEFFTSNKAECSLYFLKNVLTEVQEANLQLQRYYTTGVNLYSIITGLLRRLNNRLRDDYFGSKVMNLLEKIQHPTEVDDLKKSFRSFIQTVIQYIESYYQDRSLFYKSISIFSETDIETIEWKSIEYCTTYINATNIDKDCLYNEFNHIRSKYVGMKDKFGGIYKQVQNFISSNLVSTKQIDTTLDNVCDIDVQNNCDTDNEEQDVKFHKEHKNHFIRCDQLWAFLLYDENVPNLRKLIEFAFSIPASNAFCESIFSHMKFLWNNHRNNMKNELIGAELKIKMNNHHGCTQFYNYLYNNPDLLKQIRSSEKYSHVAKVPRKA</sequence>
<organism evidence="2 3">
    <name type="scientific">Rotaria sordida</name>
    <dbReference type="NCBI Taxonomy" id="392033"/>
    <lineage>
        <taxon>Eukaryota</taxon>
        <taxon>Metazoa</taxon>
        <taxon>Spiralia</taxon>
        <taxon>Gnathifera</taxon>
        <taxon>Rotifera</taxon>
        <taxon>Eurotatoria</taxon>
        <taxon>Bdelloidea</taxon>
        <taxon>Philodinida</taxon>
        <taxon>Philodinidae</taxon>
        <taxon>Rotaria</taxon>
    </lineage>
</organism>
<evidence type="ECO:0000313" key="1">
    <source>
        <dbReference type="EMBL" id="CAF1008317.1"/>
    </source>
</evidence>
<evidence type="ECO:0000313" key="3">
    <source>
        <dbReference type="Proteomes" id="UP000663870"/>
    </source>
</evidence>
<gene>
    <name evidence="2" type="ORF">JXQ802_LOCUS19608</name>
    <name evidence="1" type="ORF">PYM288_LOCUS14976</name>
</gene>
<name>A0A814PQR6_9BILA</name>
<protein>
    <submittedName>
        <fullName evidence="2">Uncharacterized protein</fullName>
    </submittedName>
</protein>
<dbReference type="PANTHER" id="PTHR37162:SF10">
    <property type="entry name" value="DUF4371 DOMAIN-CONTAINING PROTEIN"/>
    <property type="match status" value="1"/>
</dbReference>
<proteinExistence type="predicted"/>